<dbReference type="AlphaFoldDB" id="A0A6G7VFE1"/>
<dbReference type="Pfam" id="PF00534">
    <property type="entry name" value="Glycos_transf_1"/>
    <property type="match status" value="1"/>
</dbReference>
<dbReference type="SUPFAM" id="SSF53756">
    <property type="entry name" value="UDP-Glycosyltransferase/glycogen phosphorylase"/>
    <property type="match status" value="1"/>
</dbReference>
<feature type="domain" description="Glycosyltransferase subfamily 4-like N-terminal" evidence="2">
    <location>
        <begin position="31"/>
        <end position="189"/>
    </location>
</feature>
<dbReference type="Proteomes" id="UP000502699">
    <property type="component" value="Chromosome"/>
</dbReference>
<dbReference type="Gene3D" id="3.40.50.2000">
    <property type="entry name" value="Glycogen Phosphorylase B"/>
    <property type="match status" value="2"/>
</dbReference>
<proteinExistence type="predicted"/>
<dbReference type="KEGG" id="cjap:GWK36_12075"/>
<evidence type="ECO:0000313" key="4">
    <source>
        <dbReference type="Proteomes" id="UP000502699"/>
    </source>
</evidence>
<protein>
    <submittedName>
        <fullName evidence="3">Glycosyltransferase</fullName>
    </submittedName>
</protein>
<dbReference type="InterPro" id="IPR001296">
    <property type="entry name" value="Glyco_trans_1"/>
</dbReference>
<dbReference type="EMBL" id="CP048029">
    <property type="protein sequence ID" value="QIK38595.1"/>
    <property type="molecule type" value="Genomic_DNA"/>
</dbReference>
<keyword evidence="4" id="KW-1185">Reference proteome</keyword>
<organism evidence="3 4">
    <name type="scientific">Caldichromatium japonicum</name>
    <dbReference type="NCBI Taxonomy" id="2699430"/>
    <lineage>
        <taxon>Bacteria</taxon>
        <taxon>Pseudomonadati</taxon>
        <taxon>Pseudomonadota</taxon>
        <taxon>Gammaproteobacteria</taxon>
        <taxon>Chromatiales</taxon>
        <taxon>Chromatiaceae</taxon>
        <taxon>Caldichromatium</taxon>
    </lineage>
</organism>
<sequence length="395" mass="42727">MLETDNKPFVDVPGSLRRRPLAVFASFSGAGGVERMLIHLLRGFVALGEQVDLLLVRADGPHLADLPVGIRRIDLRTPHTLWAISELARYLRAHRPRALLAIKDRAGQAAVLARSLSGVQVPIALRLGTNLSASLAGRSPIARWLRLQPIRWLYPDIERIVTVSRGVAEDTARLVRLEPARIQVIRNPVITPALHALAAGPCPHPWLEPGQPPVILGAGRLQAQKDFPTLIRAFAQVRRARDCRLMILGEGGGRKALESLIAKLGLGDVVTLVGFRPDLPAYLVRAALFVLSSRWEGSPNVLTEALALGVPAVSTDCPSGPAEILANGRYGPLVPIGDANALAEAMGQTLDRPLPAAVLRAAVAEYDWLESTRAYLEVLDRLAASSILSRRHADH</sequence>
<evidence type="ECO:0000313" key="3">
    <source>
        <dbReference type="EMBL" id="QIK38595.1"/>
    </source>
</evidence>
<evidence type="ECO:0000259" key="1">
    <source>
        <dbReference type="Pfam" id="PF00534"/>
    </source>
</evidence>
<name>A0A6G7VFE1_9GAMM</name>
<dbReference type="PANTHER" id="PTHR12526:SF636">
    <property type="entry name" value="BLL3647 PROTEIN"/>
    <property type="match status" value="1"/>
</dbReference>
<dbReference type="PANTHER" id="PTHR12526">
    <property type="entry name" value="GLYCOSYLTRANSFERASE"/>
    <property type="match status" value="1"/>
</dbReference>
<dbReference type="Pfam" id="PF13439">
    <property type="entry name" value="Glyco_transf_4"/>
    <property type="match status" value="1"/>
</dbReference>
<dbReference type="InterPro" id="IPR028098">
    <property type="entry name" value="Glyco_trans_4-like_N"/>
</dbReference>
<gene>
    <name evidence="3" type="ORF">GWK36_12075</name>
</gene>
<feature type="domain" description="Glycosyl transferase family 1" evidence="1">
    <location>
        <begin position="207"/>
        <end position="353"/>
    </location>
</feature>
<reference evidence="4" key="1">
    <citation type="submission" date="2020-01" db="EMBL/GenBank/DDBJ databases">
        <title>Caldichromatium gen. nov., sp. nov., a thermophilic purple sulfur bacterium member of the family Chromatiaceae isolated from Nakabusa hot spring, Japan.</title>
        <authorList>
            <person name="Saini M.K."/>
            <person name="Hanada S."/>
            <person name="Tank M."/>
        </authorList>
    </citation>
    <scope>NUCLEOTIDE SEQUENCE [LARGE SCALE GENOMIC DNA]</scope>
    <source>
        <strain evidence="4">No.7</strain>
    </source>
</reference>
<dbReference type="CDD" id="cd03811">
    <property type="entry name" value="GT4_GT28_WabH-like"/>
    <property type="match status" value="1"/>
</dbReference>
<accession>A0A6G7VFE1</accession>
<dbReference type="GO" id="GO:0016757">
    <property type="term" value="F:glycosyltransferase activity"/>
    <property type="evidence" value="ECO:0007669"/>
    <property type="project" value="UniProtKB-ARBA"/>
</dbReference>
<keyword evidence="3" id="KW-0808">Transferase</keyword>
<dbReference type="RefSeq" id="WP_166271435.1">
    <property type="nucleotide sequence ID" value="NZ_CP048029.1"/>
</dbReference>
<evidence type="ECO:0000259" key="2">
    <source>
        <dbReference type="Pfam" id="PF13439"/>
    </source>
</evidence>